<evidence type="ECO:0000313" key="4">
    <source>
        <dbReference type="Proteomes" id="UP000233469"/>
    </source>
</evidence>
<dbReference type="VEuPathDB" id="FungiDB:RhiirFUN_005067"/>
<evidence type="ECO:0000259" key="1">
    <source>
        <dbReference type="Pfam" id="PF22693"/>
    </source>
</evidence>
<gene>
    <name evidence="3" type="ORF">RhiirC2_869998</name>
</gene>
<dbReference type="Pfam" id="PF22693">
    <property type="entry name" value="MACPF_1"/>
    <property type="match status" value="1"/>
</dbReference>
<proteinExistence type="predicted"/>
<sequence length="672" mass="77565">MPFKFDGELFNFLSNDNNATIIVQIGDPPSQKPISIKLNLNHKLSDIRKVLENYNITDNSLSFSQKIPKKNANIEYIFSKILYEQEIQFVLNEIIETVDEKYNFLYLMKSLDWHTLNKLRQLDYGCTMAFDGIKIAGKRAFIINDCELIEIGAEGYKKGQLKFETQNDWMKKTNLFFNVDANITNFVKLGLSAGNLQNKNFNDEIKSAYKYTELGKVSLKLNTRNLELTEEFKNEIENAIKSKDPEKFREIAREYGQFIATKIILGGRVYFKDVKMLSENSMDRSKKGSVSAGVGSLDFKVENNFSDSKGRSKFYSFNQIRLLGGKHPIDEDFSEKMWIESLEHCQNWDRIELQEPVSIFQLLPDDLRKRTFESLGKKILYSEAIDYEYISNESGKPRIVELSSIGVPKDISDILLNKEAECNIFATVVDTEESKNDFFTCQILLPQDGKPSLIIHCIQGDIKKREYKLKIGIMIVGYDTNFDFTRPDFNVQLKVLNHRVDASSNQLFNMDLLDFGPSYIGIPVLNKSDSKNNSLVIGHHFYEQEENKIGACTFSYCLKNRHYVNLPEFTIYTLVVPHDKNHKYGTLPLKRSIWNKSTKPFQPKYISLYSKGGRGPIFPKQKNDQIKIKYLKCCIKDCSICKNKKLSVKNIECKFFYPCISFDKLDSSVPLE</sequence>
<comment type="caution">
    <text evidence="3">The sequence shown here is derived from an EMBL/GenBank/DDBJ whole genome shotgun (WGS) entry which is preliminary data.</text>
</comment>
<dbReference type="InterPro" id="IPR054586">
    <property type="entry name" value="MACPF_1_fungal"/>
</dbReference>
<dbReference type="VEuPathDB" id="FungiDB:RhiirA1_454069"/>
<reference evidence="3 4" key="2">
    <citation type="submission" date="2017-10" db="EMBL/GenBank/DDBJ databases">
        <title>Extensive intraspecific genome diversity in a model arbuscular mycorrhizal fungus.</title>
        <authorList>
            <person name="Chen E.C.H."/>
            <person name="Morin E."/>
            <person name="Baudet D."/>
            <person name="Noel J."/>
            <person name="Ndikumana S."/>
            <person name="Charron P."/>
            <person name="St-Onge C."/>
            <person name="Giorgi J."/>
            <person name="Grigoriev I.V."/>
            <person name="Roux C."/>
            <person name="Martin F.M."/>
            <person name="Corradi N."/>
        </authorList>
    </citation>
    <scope>NUCLEOTIDE SEQUENCE [LARGE SCALE GENOMIC DNA]</scope>
    <source>
        <strain evidence="3 4">C2</strain>
    </source>
</reference>
<feature type="domain" description="DUF7431" evidence="2">
    <location>
        <begin position="379"/>
        <end position="638"/>
    </location>
</feature>
<name>A0A2N1MMN2_9GLOM</name>
<feature type="domain" description="MACPF-like" evidence="1">
    <location>
        <begin position="201"/>
        <end position="370"/>
    </location>
</feature>
<organism evidence="3 4">
    <name type="scientific">Rhizophagus irregularis</name>
    <dbReference type="NCBI Taxonomy" id="588596"/>
    <lineage>
        <taxon>Eukaryota</taxon>
        <taxon>Fungi</taxon>
        <taxon>Fungi incertae sedis</taxon>
        <taxon>Mucoromycota</taxon>
        <taxon>Glomeromycotina</taxon>
        <taxon>Glomeromycetes</taxon>
        <taxon>Glomerales</taxon>
        <taxon>Glomeraceae</taxon>
        <taxon>Rhizophagus</taxon>
    </lineage>
</organism>
<dbReference type="AlphaFoldDB" id="A0A2N1MMN2"/>
<dbReference type="EMBL" id="LLXL01001785">
    <property type="protein sequence ID" value="PKK62891.1"/>
    <property type="molecule type" value="Genomic_DNA"/>
</dbReference>
<evidence type="ECO:0000259" key="2">
    <source>
        <dbReference type="Pfam" id="PF24209"/>
    </source>
</evidence>
<evidence type="ECO:0000313" key="3">
    <source>
        <dbReference type="EMBL" id="PKK62891.1"/>
    </source>
</evidence>
<reference evidence="3 4" key="1">
    <citation type="submission" date="2016-04" db="EMBL/GenBank/DDBJ databases">
        <title>Genome analyses suggest a sexual origin of heterokaryosis in a supposedly ancient asexual fungus.</title>
        <authorList>
            <person name="Ropars J."/>
            <person name="Sedzielewska K."/>
            <person name="Noel J."/>
            <person name="Charron P."/>
            <person name="Farinelli L."/>
            <person name="Marton T."/>
            <person name="Kruger M."/>
            <person name="Pelin A."/>
            <person name="Brachmann A."/>
            <person name="Corradi N."/>
        </authorList>
    </citation>
    <scope>NUCLEOTIDE SEQUENCE [LARGE SCALE GENOMIC DNA]</scope>
    <source>
        <strain evidence="3 4">C2</strain>
    </source>
</reference>
<accession>A0A2N1MMN2</accession>
<protein>
    <submittedName>
        <fullName evidence="3">Uncharacterized protein</fullName>
    </submittedName>
</protein>
<dbReference type="Pfam" id="PF24209">
    <property type="entry name" value="DUF7431"/>
    <property type="match status" value="1"/>
</dbReference>
<dbReference type="InterPro" id="IPR055854">
    <property type="entry name" value="DUF7431"/>
</dbReference>
<dbReference type="VEuPathDB" id="FungiDB:FUN_014194"/>
<dbReference type="Proteomes" id="UP000233469">
    <property type="component" value="Unassembled WGS sequence"/>
</dbReference>